<dbReference type="EMBL" id="AZIM01002018">
    <property type="protein sequence ID" value="ETE65021.1"/>
    <property type="molecule type" value="Genomic_DNA"/>
</dbReference>
<gene>
    <name evidence="2" type="ORF">L345_09217</name>
</gene>
<organism evidence="2 3">
    <name type="scientific">Ophiophagus hannah</name>
    <name type="common">King cobra</name>
    <name type="synonym">Naja hannah</name>
    <dbReference type="NCBI Taxonomy" id="8665"/>
    <lineage>
        <taxon>Eukaryota</taxon>
        <taxon>Metazoa</taxon>
        <taxon>Chordata</taxon>
        <taxon>Craniata</taxon>
        <taxon>Vertebrata</taxon>
        <taxon>Euteleostomi</taxon>
        <taxon>Lepidosauria</taxon>
        <taxon>Squamata</taxon>
        <taxon>Bifurcata</taxon>
        <taxon>Unidentata</taxon>
        <taxon>Episquamata</taxon>
        <taxon>Toxicofera</taxon>
        <taxon>Serpentes</taxon>
        <taxon>Colubroidea</taxon>
        <taxon>Elapidae</taxon>
        <taxon>Elapinae</taxon>
        <taxon>Ophiophagus</taxon>
    </lineage>
</organism>
<feature type="region of interest" description="Disordered" evidence="1">
    <location>
        <begin position="164"/>
        <end position="222"/>
    </location>
</feature>
<protein>
    <submittedName>
        <fullName evidence="2">Uncharacterized protein</fullName>
    </submittedName>
</protein>
<dbReference type="Proteomes" id="UP000018936">
    <property type="component" value="Unassembled WGS sequence"/>
</dbReference>
<evidence type="ECO:0000256" key="1">
    <source>
        <dbReference type="SAM" id="MobiDB-lite"/>
    </source>
</evidence>
<feature type="compositionally biased region" description="Basic and acidic residues" evidence="1">
    <location>
        <begin position="203"/>
        <end position="222"/>
    </location>
</feature>
<name>V8NSW1_OPHHA</name>
<dbReference type="AlphaFoldDB" id="V8NSW1"/>
<evidence type="ECO:0000313" key="3">
    <source>
        <dbReference type="Proteomes" id="UP000018936"/>
    </source>
</evidence>
<sequence>MIDWAAQTSPLFASFLAKLTTKTQNRHHLVPSRANAILAQTWQRKSTKCEHKSCATNLKDRQGHVSEASAEISSWKKKDLFSPSQSDLLAIHKNNLELKNQPTGLRKPFWEGAIDKATQSRPLLASSFPTFNDFSSKPISPTVTQAISKASFLQPTLLLIPELSHFLGSPNPKEEEEEEGGRERRRRKKKRGGRGGGGGGGKRGREGGGRKEEKGKKEKNEN</sequence>
<reference evidence="2 3" key="1">
    <citation type="journal article" date="2013" name="Proc. Natl. Acad. Sci. U.S.A.">
        <title>The king cobra genome reveals dynamic gene evolution and adaptation in the snake venom system.</title>
        <authorList>
            <person name="Vonk F.J."/>
            <person name="Casewell N.R."/>
            <person name="Henkel C.V."/>
            <person name="Heimberg A.M."/>
            <person name="Jansen H.J."/>
            <person name="McCleary R.J."/>
            <person name="Kerkkamp H.M."/>
            <person name="Vos R.A."/>
            <person name="Guerreiro I."/>
            <person name="Calvete J.J."/>
            <person name="Wuster W."/>
            <person name="Woods A.E."/>
            <person name="Logan J.M."/>
            <person name="Harrison R.A."/>
            <person name="Castoe T.A."/>
            <person name="de Koning A.P."/>
            <person name="Pollock D.D."/>
            <person name="Yandell M."/>
            <person name="Calderon D."/>
            <person name="Renjifo C."/>
            <person name="Currier R.B."/>
            <person name="Salgado D."/>
            <person name="Pla D."/>
            <person name="Sanz L."/>
            <person name="Hyder A.S."/>
            <person name="Ribeiro J.M."/>
            <person name="Arntzen J.W."/>
            <person name="van den Thillart G.E."/>
            <person name="Boetzer M."/>
            <person name="Pirovano W."/>
            <person name="Dirks R.P."/>
            <person name="Spaink H.P."/>
            <person name="Duboule D."/>
            <person name="McGlinn E."/>
            <person name="Kini R.M."/>
            <person name="Richardson M.K."/>
        </authorList>
    </citation>
    <scope>NUCLEOTIDE SEQUENCE</scope>
    <source>
        <tissue evidence="2">Blood</tissue>
    </source>
</reference>
<comment type="caution">
    <text evidence="2">The sequence shown here is derived from an EMBL/GenBank/DDBJ whole genome shotgun (WGS) entry which is preliminary data.</text>
</comment>
<accession>V8NSW1</accession>
<evidence type="ECO:0000313" key="2">
    <source>
        <dbReference type="EMBL" id="ETE65021.1"/>
    </source>
</evidence>
<proteinExistence type="predicted"/>
<keyword evidence="3" id="KW-1185">Reference proteome</keyword>
<feature type="compositionally biased region" description="Basic residues" evidence="1">
    <location>
        <begin position="183"/>
        <end position="193"/>
    </location>
</feature>
<feature type="non-terminal residue" evidence="2">
    <location>
        <position position="1"/>
    </location>
</feature>